<dbReference type="PANTHER" id="PTHR42899:SF1">
    <property type="entry name" value="SPERMATOGENESIS-ASSOCIATED PROTEIN 20"/>
    <property type="match status" value="1"/>
</dbReference>
<name>A0A1H1QH52_9ACTN</name>
<dbReference type="OrthoDB" id="9762614at2"/>
<evidence type="ECO:0000259" key="1">
    <source>
        <dbReference type="Pfam" id="PF03190"/>
    </source>
</evidence>
<dbReference type="GO" id="GO:0005975">
    <property type="term" value="P:carbohydrate metabolic process"/>
    <property type="evidence" value="ECO:0007669"/>
    <property type="project" value="InterPro"/>
</dbReference>
<dbReference type="STRING" id="630515.SAMN04489812_1271"/>
<accession>A0A1H1QH52</accession>
<evidence type="ECO:0000313" key="3">
    <source>
        <dbReference type="Proteomes" id="UP000199103"/>
    </source>
</evidence>
<dbReference type="CDD" id="cd02955">
    <property type="entry name" value="SSP411"/>
    <property type="match status" value="1"/>
</dbReference>
<dbReference type="InterPro" id="IPR004879">
    <property type="entry name" value="Ssp411-like_TRX"/>
</dbReference>
<dbReference type="PANTHER" id="PTHR42899">
    <property type="entry name" value="SPERMATOGENESIS-ASSOCIATED PROTEIN 20"/>
    <property type="match status" value="1"/>
</dbReference>
<gene>
    <name evidence="2" type="ORF">SAMN04489812_1271</name>
</gene>
<dbReference type="Gene3D" id="1.50.10.10">
    <property type="match status" value="1"/>
</dbReference>
<organism evidence="2 3">
    <name type="scientific">Microlunatus soli</name>
    <dbReference type="NCBI Taxonomy" id="630515"/>
    <lineage>
        <taxon>Bacteria</taxon>
        <taxon>Bacillati</taxon>
        <taxon>Actinomycetota</taxon>
        <taxon>Actinomycetes</taxon>
        <taxon>Propionibacteriales</taxon>
        <taxon>Propionibacteriaceae</taxon>
        <taxon>Microlunatus</taxon>
    </lineage>
</organism>
<dbReference type="SUPFAM" id="SSF52833">
    <property type="entry name" value="Thioredoxin-like"/>
    <property type="match status" value="1"/>
</dbReference>
<dbReference type="Pfam" id="PF03190">
    <property type="entry name" value="Thioredox_DsbH"/>
    <property type="match status" value="1"/>
</dbReference>
<sequence length="681" mass="74191">MVNRLAGATSPYLLQHAHNPVDWWEWTDEALAEARRRDVPILLSVGYAACHWCHVMAHESFEDLPTATKINTNFVPIKVDREERPDVDAVYMQATQAMTGQGGWPMTVFLTPDGDPFQAGTYYPKQPLHGLPSFGQVLDAVAEAWSERRDDIRSGAADITRRLSEGAVADIAGSVGRDDLGTVLDTLIGDYDQQHGGFGGAPKFPPSTVLEGLLRLSVSNVEDRVRDQARFIAHETLMAMASGGIYDQLAGGFARYSVDSGWVVPHFEKMLYDNGLLLGLYLHDWRLTRHPRIESVINQTVEWLLWEMITEQGAFAASLDADSPGPDGTLTEGAYYLWDRSDLEAALGDQELLDFTVDRCRVTEAGTADDGRSTLQLRDPDAEQDPRWSGIRRLLATARGNRSRPARDDKIIAAWNGLVIDALAFAGALLQRPDWVTAAVRAATAIWELHWVDGRLRRTSRDGVVGRTDGNADDYALVALAFVRLAEVTGDPIWARRSRRLLTVLADHFDAPDGGFYDTADDAESLINRPKDPTDNATPSGLSSAVHAFARLAAYSGELDLAARSERAAGSAARLVTAAPRFAGWLLADVVTRTAVPAAEIAVVGDPDDPPARSMADRARRVAPAGSVVVLGRPDADGVPLLAGRTMIDGKPTAYVCHGFVCRLPVTDEEAMLAELSNLPR</sequence>
<protein>
    <recommendedName>
        <fullName evidence="1">Spermatogenesis-associated protein 20-like TRX domain-containing protein</fullName>
    </recommendedName>
</protein>
<dbReference type="Proteomes" id="UP000199103">
    <property type="component" value="Chromosome I"/>
</dbReference>
<dbReference type="PIRSF" id="PIRSF006402">
    <property type="entry name" value="UCP006402_thioredoxin"/>
    <property type="match status" value="1"/>
</dbReference>
<dbReference type="InterPro" id="IPR012341">
    <property type="entry name" value="6hp_glycosidase-like_sf"/>
</dbReference>
<reference evidence="2 3" key="1">
    <citation type="submission" date="2016-10" db="EMBL/GenBank/DDBJ databases">
        <authorList>
            <person name="de Groot N.N."/>
        </authorList>
    </citation>
    <scope>NUCLEOTIDE SEQUENCE [LARGE SCALE GENOMIC DNA]</scope>
    <source>
        <strain evidence="2 3">DSM 21800</strain>
    </source>
</reference>
<dbReference type="InterPro" id="IPR024705">
    <property type="entry name" value="Ssp411"/>
</dbReference>
<proteinExistence type="predicted"/>
<feature type="domain" description="Spermatogenesis-associated protein 20-like TRX" evidence="1">
    <location>
        <begin position="3"/>
        <end position="163"/>
    </location>
</feature>
<dbReference type="InterPro" id="IPR036249">
    <property type="entry name" value="Thioredoxin-like_sf"/>
</dbReference>
<dbReference type="InterPro" id="IPR008928">
    <property type="entry name" value="6-hairpin_glycosidase_sf"/>
</dbReference>
<keyword evidence="3" id="KW-1185">Reference proteome</keyword>
<dbReference type="SUPFAM" id="SSF48208">
    <property type="entry name" value="Six-hairpin glycosidases"/>
    <property type="match status" value="1"/>
</dbReference>
<dbReference type="Gene3D" id="3.40.30.10">
    <property type="entry name" value="Glutaredoxin"/>
    <property type="match status" value="1"/>
</dbReference>
<evidence type="ECO:0000313" key="2">
    <source>
        <dbReference type="EMBL" id="SDS22788.1"/>
    </source>
</evidence>
<dbReference type="AlphaFoldDB" id="A0A1H1QH52"/>
<dbReference type="EMBL" id="LT629772">
    <property type="protein sequence ID" value="SDS22788.1"/>
    <property type="molecule type" value="Genomic_DNA"/>
</dbReference>